<dbReference type="Gene3D" id="1.10.10.60">
    <property type="entry name" value="Homeodomain-like"/>
    <property type="match status" value="1"/>
</dbReference>
<evidence type="ECO:0000256" key="1">
    <source>
        <dbReference type="SAM" id="MobiDB-lite"/>
    </source>
</evidence>
<dbReference type="InterPro" id="IPR015216">
    <property type="entry name" value="SANTA"/>
</dbReference>
<dbReference type="GO" id="GO:0000775">
    <property type="term" value="C:chromosome, centromeric region"/>
    <property type="evidence" value="ECO:0007669"/>
    <property type="project" value="TreeGrafter"/>
</dbReference>
<dbReference type="AlphaFoldDB" id="A0A4U5NBX5"/>
<dbReference type="Proteomes" id="UP000298663">
    <property type="component" value="Unassembled WGS sequence"/>
</dbReference>
<reference evidence="3 4" key="2">
    <citation type="journal article" date="2019" name="G3 (Bethesda)">
        <title>Hybrid Assembly of the Genome of the Entomopathogenic Nematode Steinernema carpocapsae Identifies the X-Chromosome.</title>
        <authorList>
            <person name="Serra L."/>
            <person name="Macchietto M."/>
            <person name="Macias-Munoz A."/>
            <person name="McGill C.J."/>
            <person name="Rodriguez I.M."/>
            <person name="Rodriguez B."/>
            <person name="Murad R."/>
            <person name="Mortazavi A."/>
        </authorList>
    </citation>
    <scope>NUCLEOTIDE SEQUENCE [LARGE SCALE GENOMIC DNA]</scope>
    <source>
        <strain evidence="3 4">ALL</strain>
    </source>
</reference>
<dbReference type="EMBL" id="AZBU02000004">
    <property type="protein sequence ID" value="TKR79901.1"/>
    <property type="molecule type" value="Genomic_DNA"/>
</dbReference>
<dbReference type="STRING" id="34508.A0A4U5NBX5"/>
<dbReference type="InterPro" id="IPR039110">
    <property type="entry name" value="KNL2-like"/>
</dbReference>
<dbReference type="OrthoDB" id="2195551at2759"/>
<gene>
    <name evidence="3" type="ORF">L596_014053</name>
</gene>
<feature type="domain" description="Myb-like" evidence="2">
    <location>
        <begin position="170"/>
        <end position="219"/>
    </location>
</feature>
<feature type="region of interest" description="Disordered" evidence="1">
    <location>
        <begin position="309"/>
        <end position="392"/>
    </location>
</feature>
<dbReference type="PROSITE" id="PS50090">
    <property type="entry name" value="MYB_LIKE"/>
    <property type="match status" value="1"/>
</dbReference>
<protein>
    <recommendedName>
        <fullName evidence="2">Myb-like domain-containing protein</fullName>
    </recommendedName>
</protein>
<dbReference type="PANTHER" id="PTHR16124:SF3">
    <property type="entry name" value="MIS18-BINDING PROTEIN 1"/>
    <property type="match status" value="1"/>
</dbReference>
<evidence type="ECO:0000259" key="2">
    <source>
        <dbReference type="PROSITE" id="PS50090"/>
    </source>
</evidence>
<evidence type="ECO:0000313" key="4">
    <source>
        <dbReference type="Proteomes" id="UP000298663"/>
    </source>
</evidence>
<dbReference type="InterPro" id="IPR001005">
    <property type="entry name" value="SANT/Myb"/>
</dbReference>
<comment type="caution">
    <text evidence="3">The sequence shown here is derived from an EMBL/GenBank/DDBJ whole genome shotgun (WGS) entry which is preliminary data.</text>
</comment>
<proteinExistence type="predicted"/>
<keyword evidence="4" id="KW-1185">Reference proteome</keyword>
<name>A0A4U5NBX5_STECR</name>
<dbReference type="Pfam" id="PF09133">
    <property type="entry name" value="SANTA"/>
    <property type="match status" value="1"/>
</dbReference>
<sequence length="422" mass="48387">MMSKRKTIILRYWLPVVTTSPFSVKVEGFLCDPVSSRSDKSQPYRSSAIVTAEGPRALYSRSGTEYLLDGPADLRECKRKGFSPALLDLFEGGFPRHYEQLLREYFCPKPKPVPCDDFEDEELDATFDPFKEKREKQRRRAEREGSKESWSDSDVDVVKLKSAKKLVKVEKKAAKRRWTKKEVEDLKIALGSIIPHADNQWENVAKAVRGNRTVEECQEAAAELGWKPNNGEEEDGEENAFPLHVQAKKGTAKFEIQTDKFARNFMMNGEEEDEFENIVPQNGSQKANSLADLTMGNLDDSFMEAMRKPNPASVKRPNKRKLLQQTAFTLDDSASEDNGPHVEEPNTAEDEEDDPQHRENIQRYVHGLQKSKLNQSKRPLSKKPRRLNEDVVRQVDQLAQMEALKERNRLDEEMEDHWSSDG</sequence>
<dbReference type="PANTHER" id="PTHR16124">
    <property type="entry name" value="MIS18-BINDING PROTEIN 1"/>
    <property type="match status" value="1"/>
</dbReference>
<evidence type="ECO:0000313" key="3">
    <source>
        <dbReference type="EMBL" id="TKR79901.1"/>
    </source>
</evidence>
<organism evidence="3 4">
    <name type="scientific">Steinernema carpocapsae</name>
    <name type="common">Entomopathogenic nematode</name>
    <dbReference type="NCBI Taxonomy" id="34508"/>
    <lineage>
        <taxon>Eukaryota</taxon>
        <taxon>Metazoa</taxon>
        <taxon>Ecdysozoa</taxon>
        <taxon>Nematoda</taxon>
        <taxon>Chromadorea</taxon>
        <taxon>Rhabditida</taxon>
        <taxon>Tylenchina</taxon>
        <taxon>Panagrolaimomorpha</taxon>
        <taxon>Strongyloidoidea</taxon>
        <taxon>Steinernematidae</taxon>
        <taxon>Steinernema</taxon>
    </lineage>
</organism>
<accession>A0A4U5NBX5</accession>
<reference evidence="3 4" key="1">
    <citation type="journal article" date="2015" name="Genome Biol.">
        <title>Comparative genomics of Steinernema reveals deeply conserved gene regulatory networks.</title>
        <authorList>
            <person name="Dillman A.R."/>
            <person name="Macchietto M."/>
            <person name="Porter C.F."/>
            <person name="Rogers A."/>
            <person name="Williams B."/>
            <person name="Antoshechkin I."/>
            <person name="Lee M.M."/>
            <person name="Goodwin Z."/>
            <person name="Lu X."/>
            <person name="Lewis E.E."/>
            <person name="Goodrich-Blair H."/>
            <person name="Stock S.P."/>
            <person name="Adams B.J."/>
            <person name="Sternberg P.W."/>
            <person name="Mortazavi A."/>
        </authorList>
    </citation>
    <scope>NUCLEOTIDE SEQUENCE [LARGE SCALE GENOMIC DNA]</scope>
    <source>
        <strain evidence="3 4">ALL</strain>
    </source>
</reference>